<dbReference type="EMBL" id="NKLP01000210">
    <property type="protein sequence ID" value="TDN29377.1"/>
    <property type="molecule type" value="Genomic_DNA"/>
</dbReference>
<dbReference type="NCBIfam" id="TIGR01618">
    <property type="entry name" value="phage_P_loop"/>
    <property type="match status" value="1"/>
</dbReference>
<dbReference type="SUPFAM" id="SSF52540">
    <property type="entry name" value="P-loop containing nucleoside triphosphate hydrolases"/>
    <property type="match status" value="1"/>
</dbReference>
<sequence length="240" mass="27976">MPAFKWSENRKPNYRWLVYGIAGVGKTTLSKYLKGKSYLLSLDKSFERVRFWQGNDDIWVLDPDQPIEDLNDFYDFFDPSQYDNLVVDNISSLQKLFFVEKAKGTKTGLANKISDYNEWNTYLIRFIASVFKWNINILVTAWEAKYQITDPSGQEFTQYGPDIRDNPRDYLMGSCDVVARMIQKPQSGERGLIMQGSIDTYAKNRLDERKGSKAEDFFKFEKSDLEKAVDKVKENAKEKQ</sequence>
<gene>
    <name evidence="1" type="ORF">CEE75_11030</name>
</gene>
<dbReference type="AlphaFoldDB" id="A0A4R6CR14"/>
<dbReference type="InterPro" id="IPR006505">
    <property type="entry name" value="Phage_nucleotide-bp"/>
</dbReference>
<accession>A0A4R6CR14</accession>
<dbReference type="GO" id="GO:0003677">
    <property type="term" value="F:DNA binding"/>
    <property type="evidence" value="ECO:0007669"/>
    <property type="project" value="UniProtKB-KW"/>
</dbReference>
<evidence type="ECO:0000313" key="1">
    <source>
        <dbReference type="EMBL" id="TDN29377.1"/>
    </source>
</evidence>
<evidence type="ECO:0000313" key="2">
    <source>
        <dbReference type="Proteomes" id="UP000295195"/>
    </source>
</evidence>
<dbReference type="Pfam" id="PF13479">
    <property type="entry name" value="AAA_24"/>
    <property type="match status" value="1"/>
</dbReference>
<proteinExistence type="predicted"/>
<dbReference type="Proteomes" id="UP000295195">
    <property type="component" value="Unassembled WGS sequence"/>
</dbReference>
<dbReference type="InterPro" id="IPR027417">
    <property type="entry name" value="P-loop_NTPase"/>
</dbReference>
<keyword evidence="1" id="KW-0238">DNA-binding</keyword>
<name>A0A4R6CR14_9LACO</name>
<comment type="caution">
    <text evidence="1">The sequence shown here is derived from an EMBL/GenBank/DDBJ whole genome shotgun (WGS) entry which is preliminary data.</text>
</comment>
<reference evidence="1 2" key="1">
    <citation type="submission" date="2017-06" db="EMBL/GenBank/DDBJ databases">
        <authorList>
            <person name="Swanenburg J."/>
            <person name="Kort R."/>
        </authorList>
    </citation>
    <scope>NUCLEOTIDE SEQUENCE [LARGE SCALE GENOMIC DNA]</scope>
    <source>
        <strain evidence="1 2">RL05</strain>
    </source>
</reference>
<protein>
    <submittedName>
        <fullName evidence="1">DNA-binding protein</fullName>
    </submittedName>
</protein>
<organism evidence="1 2">
    <name type="scientific">Lactobacillus crispatus</name>
    <dbReference type="NCBI Taxonomy" id="47770"/>
    <lineage>
        <taxon>Bacteria</taxon>
        <taxon>Bacillati</taxon>
        <taxon>Bacillota</taxon>
        <taxon>Bacilli</taxon>
        <taxon>Lactobacillales</taxon>
        <taxon>Lactobacillaceae</taxon>
        <taxon>Lactobacillus</taxon>
    </lineage>
</organism>
<dbReference type="RefSeq" id="WP_005728838.1">
    <property type="nucleotide sequence ID" value="NZ_CP083392.1"/>
</dbReference>